<organism evidence="2 3">
    <name type="scientific">Methylobacterium pseudosasicola</name>
    <dbReference type="NCBI Taxonomy" id="582667"/>
    <lineage>
        <taxon>Bacteria</taxon>
        <taxon>Pseudomonadati</taxon>
        <taxon>Pseudomonadota</taxon>
        <taxon>Alphaproteobacteria</taxon>
        <taxon>Hyphomicrobiales</taxon>
        <taxon>Methylobacteriaceae</taxon>
        <taxon>Methylobacterium</taxon>
    </lineage>
</organism>
<dbReference type="AlphaFoldDB" id="A0A1I4MU40"/>
<sequence length="61" mass="6361">MKAKSSALSGETLLVSVLLLLSGAMLFEWIVISPDSPSSALLRVMGAALAAFVAILPFRKA</sequence>
<keyword evidence="3" id="KW-1185">Reference proteome</keyword>
<accession>A0A1I4MU40</accession>
<dbReference type="STRING" id="582667.SAMN05192568_101843"/>
<evidence type="ECO:0000256" key="1">
    <source>
        <dbReference type="SAM" id="Phobius"/>
    </source>
</evidence>
<dbReference type="RefSeq" id="WP_092042702.1">
    <property type="nucleotide sequence ID" value="NZ_FOTK01000018.1"/>
</dbReference>
<evidence type="ECO:0000313" key="2">
    <source>
        <dbReference type="EMBL" id="SFM06814.1"/>
    </source>
</evidence>
<gene>
    <name evidence="2" type="ORF">SAMN05192568_101843</name>
</gene>
<dbReference type="EMBL" id="FOTK01000018">
    <property type="protein sequence ID" value="SFM06814.1"/>
    <property type="molecule type" value="Genomic_DNA"/>
</dbReference>
<name>A0A1I4MU40_9HYPH</name>
<feature type="transmembrane region" description="Helical" evidence="1">
    <location>
        <begin position="12"/>
        <end position="32"/>
    </location>
</feature>
<feature type="transmembrane region" description="Helical" evidence="1">
    <location>
        <begin position="38"/>
        <end position="58"/>
    </location>
</feature>
<keyword evidence="1" id="KW-1133">Transmembrane helix</keyword>
<reference evidence="3" key="1">
    <citation type="submission" date="2016-10" db="EMBL/GenBank/DDBJ databases">
        <authorList>
            <person name="Varghese N."/>
            <person name="Submissions S."/>
        </authorList>
    </citation>
    <scope>NUCLEOTIDE SEQUENCE [LARGE SCALE GENOMIC DNA]</scope>
    <source>
        <strain evidence="3">BL36</strain>
    </source>
</reference>
<proteinExistence type="predicted"/>
<protein>
    <submittedName>
        <fullName evidence="2">Uncharacterized protein</fullName>
    </submittedName>
</protein>
<evidence type="ECO:0000313" key="3">
    <source>
        <dbReference type="Proteomes" id="UP000199048"/>
    </source>
</evidence>
<keyword evidence="1" id="KW-0472">Membrane</keyword>
<dbReference type="Proteomes" id="UP000199048">
    <property type="component" value="Unassembled WGS sequence"/>
</dbReference>
<keyword evidence="1" id="KW-0812">Transmembrane</keyword>